<dbReference type="EMBL" id="BSNS01000004">
    <property type="protein sequence ID" value="GLQ53556.1"/>
    <property type="molecule type" value="Genomic_DNA"/>
</dbReference>
<evidence type="ECO:0000313" key="2">
    <source>
        <dbReference type="EMBL" id="GLQ53556.1"/>
    </source>
</evidence>
<dbReference type="Proteomes" id="UP001156691">
    <property type="component" value="Unassembled WGS sequence"/>
</dbReference>
<reference evidence="3" key="1">
    <citation type="journal article" date="2019" name="Int. J. Syst. Evol. Microbiol.">
        <title>The Global Catalogue of Microorganisms (GCM) 10K type strain sequencing project: providing services to taxonomists for standard genome sequencing and annotation.</title>
        <authorList>
            <consortium name="The Broad Institute Genomics Platform"/>
            <consortium name="The Broad Institute Genome Sequencing Center for Infectious Disease"/>
            <person name="Wu L."/>
            <person name="Ma J."/>
        </authorList>
    </citation>
    <scope>NUCLEOTIDE SEQUENCE [LARGE SCALE GENOMIC DNA]</scope>
    <source>
        <strain evidence="3">NBRC 112416</strain>
    </source>
</reference>
<dbReference type="Gene3D" id="3.90.550.10">
    <property type="entry name" value="Spore Coat Polysaccharide Biosynthesis Protein SpsA, Chain A"/>
    <property type="match status" value="2"/>
</dbReference>
<accession>A0ABQ5W106</accession>
<evidence type="ECO:0000259" key="1">
    <source>
        <dbReference type="Pfam" id="PF00535"/>
    </source>
</evidence>
<dbReference type="InterPro" id="IPR001173">
    <property type="entry name" value="Glyco_trans_2-like"/>
</dbReference>
<dbReference type="CDD" id="cd00761">
    <property type="entry name" value="Glyco_tranf_GTA_type"/>
    <property type="match status" value="2"/>
</dbReference>
<dbReference type="InterPro" id="IPR029044">
    <property type="entry name" value="Nucleotide-diphossugar_trans"/>
</dbReference>
<dbReference type="Pfam" id="PF00535">
    <property type="entry name" value="Glycos_transf_2"/>
    <property type="match status" value="1"/>
</dbReference>
<dbReference type="PANTHER" id="PTHR43685:SF2">
    <property type="entry name" value="GLYCOSYLTRANSFERASE 2-LIKE DOMAIN-CONTAINING PROTEIN"/>
    <property type="match status" value="1"/>
</dbReference>
<protein>
    <recommendedName>
        <fullName evidence="1">Glycosyltransferase 2-like domain-containing protein</fullName>
    </recommendedName>
</protein>
<dbReference type="PANTHER" id="PTHR43685">
    <property type="entry name" value="GLYCOSYLTRANSFERASE"/>
    <property type="match status" value="1"/>
</dbReference>
<sequence>MSGRSAVSVVICAHSAQRREQLKAALNSLGGQSIQPREIIAVIDHNVELLAMVAEQFPTVRAAASTRRPGLSGARNVGIEQARGEIVAFMDDDALAPTDWLERMIGHYDDPRVLAVGGAVAAAWPDGRPSWFPAEFDWVVGCSYKGQPEEVATVRNLLGCNMSFRRAVFERAGGFSEQLGRGGNDAAGCEESELCIRATRHFPGARIVYDPGLVVSHQISPERVTRAYFRTRCKAEGRSKALMVGSTGTSSGLSSERSYVLRTLPAGFARGIGNAFRGADWSGIARASAIAVGLAYVSASYLGGRLAGNGRRAPRHVVSTFAPLRVADVDLARPRDRVDPVDGKTGRQFGGAFCLVRDGGRPIGVVEVPLFGRKVEARQLRKALAATPASALPRRIEDDEAQFARVVVATRDRPEALARCLDSLLQQDYGPFEVVVVDNAPSSSETADMIAGRYGATGRIRYRREDTPGLGHAHNAGIADAIAPFIAFTDDDVIVDPQWLRVMASNFTASPEVGCVTGLILPVELETRAQYWTERQGGFGKGFDRRVFDLAENRPSDPLFPFAAGSFGSGANMAFRTSVLQAQGGFDSALGAGTLARGGDDLAAFVSVIRAGHQLVYDPGALVWHHHRRSEEGIERQAYGYGVGLGAYLSKTLVDDPAALLQFLRAAPWAIAHLLNPGSSKNARLPEDYPAALQWRERLGIAAGFPAYIRSRSALRRRLRETREGSEYMEADGGALGKP</sequence>
<organism evidence="2 3">
    <name type="scientific">Devosia nitrariae</name>
    <dbReference type="NCBI Taxonomy" id="2071872"/>
    <lineage>
        <taxon>Bacteria</taxon>
        <taxon>Pseudomonadati</taxon>
        <taxon>Pseudomonadota</taxon>
        <taxon>Alphaproteobacteria</taxon>
        <taxon>Hyphomicrobiales</taxon>
        <taxon>Devosiaceae</taxon>
        <taxon>Devosia</taxon>
    </lineage>
</organism>
<dbReference type="RefSeq" id="WP_284339001.1">
    <property type="nucleotide sequence ID" value="NZ_BSNS01000004.1"/>
</dbReference>
<name>A0ABQ5W106_9HYPH</name>
<proteinExistence type="predicted"/>
<evidence type="ECO:0000313" key="3">
    <source>
        <dbReference type="Proteomes" id="UP001156691"/>
    </source>
</evidence>
<comment type="caution">
    <text evidence="2">The sequence shown here is derived from an EMBL/GenBank/DDBJ whole genome shotgun (WGS) entry which is preliminary data.</text>
</comment>
<dbReference type="InterPro" id="IPR050834">
    <property type="entry name" value="Glycosyltransf_2"/>
</dbReference>
<keyword evidence="3" id="KW-1185">Reference proteome</keyword>
<feature type="domain" description="Glycosyltransferase 2-like" evidence="1">
    <location>
        <begin position="8"/>
        <end position="171"/>
    </location>
</feature>
<dbReference type="Pfam" id="PF13641">
    <property type="entry name" value="Glyco_tranf_2_3"/>
    <property type="match status" value="1"/>
</dbReference>
<dbReference type="SUPFAM" id="SSF53448">
    <property type="entry name" value="Nucleotide-diphospho-sugar transferases"/>
    <property type="match status" value="2"/>
</dbReference>
<gene>
    <name evidence="2" type="ORF">GCM10010862_08150</name>
</gene>